<dbReference type="EMBL" id="VDMD01000010">
    <property type="protein sequence ID" value="TRM63063.1"/>
    <property type="molecule type" value="Genomic_DNA"/>
</dbReference>
<dbReference type="Proteomes" id="UP000320762">
    <property type="component" value="Unassembled WGS sequence"/>
</dbReference>
<reference evidence="2 3" key="1">
    <citation type="journal article" date="2019" name="New Phytol.">
        <title>Comparative genomics reveals unique wood-decay strategies and fruiting body development in the Schizophyllaceae.</title>
        <authorList>
            <person name="Almasi E."/>
            <person name="Sahu N."/>
            <person name="Krizsan K."/>
            <person name="Balint B."/>
            <person name="Kovacs G.M."/>
            <person name="Kiss B."/>
            <person name="Cseklye J."/>
            <person name="Drula E."/>
            <person name="Henrissat B."/>
            <person name="Nagy I."/>
            <person name="Chovatia M."/>
            <person name="Adam C."/>
            <person name="LaButti K."/>
            <person name="Lipzen A."/>
            <person name="Riley R."/>
            <person name="Grigoriev I.V."/>
            <person name="Nagy L.G."/>
        </authorList>
    </citation>
    <scope>NUCLEOTIDE SEQUENCE [LARGE SCALE GENOMIC DNA]</scope>
    <source>
        <strain evidence="2 3">NL-1724</strain>
    </source>
</reference>
<proteinExistence type="predicted"/>
<evidence type="ECO:0000313" key="2">
    <source>
        <dbReference type="EMBL" id="TRM63063.1"/>
    </source>
</evidence>
<organism evidence="2 3">
    <name type="scientific">Schizophyllum amplum</name>
    <dbReference type="NCBI Taxonomy" id="97359"/>
    <lineage>
        <taxon>Eukaryota</taxon>
        <taxon>Fungi</taxon>
        <taxon>Dikarya</taxon>
        <taxon>Basidiomycota</taxon>
        <taxon>Agaricomycotina</taxon>
        <taxon>Agaricomycetes</taxon>
        <taxon>Agaricomycetidae</taxon>
        <taxon>Agaricales</taxon>
        <taxon>Schizophyllaceae</taxon>
        <taxon>Schizophyllum</taxon>
    </lineage>
</organism>
<name>A0A550CE30_9AGAR</name>
<evidence type="ECO:0000313" key="3">
    <source>
        <dbReference type="Proteomes" id="UP000320762"/>
    </source>
</evidence>
<gene>
    <name evidence="2" type="ORF">BD626DRAFT_495343</name>
</gene>
<sequence length="191" mass="20702">MNLNRQIFAREVSGPAATFSTRSRMGLGRGGRRAAPPRTSFVLLTRPLSSVRHVTVSTVNAICDPERGVPDAGCPAALPLSGECHIFWNTSKNYRAHFPSPQMTCPNRDSGTACRGYSRAALGRFSFSLLRRPTNCRVFRSPKPQTVRGSYALAAVEPALRAVDSRASSTRPTNAPEPTLSTTGQTLRTAR</sequence>
<feature type="region of interest" description="Disordered" evidence="1">
    <location>
        <begin position="162"/>
        <end position="191"/>
    </location>
</feature>
<dbReference type="AlphaFoldDB" id="A0A550CE30"/>
<evidence type="ECO:0000256" key="1">
    <source>
        <dbReference type="SAM" id="MobiDB-lite"/>
    </source>
</evidence>
<accession>A0A550CE30</accession>
<protein>
    <submittedName>
        <fullName evidence="2">Uncharacterized protein</fullName>
    </submittedName>
</protein>
<comment type="caution">
    <text evidence="2">The sequence shown here is derived from an EMBL/GenBank/DDBJ whole genome shotgun (WGS) entry which is preliminary data.</text>
</comment>
<keyword evidence="3" id="KW-1185">Reference proteome</keyword>
<feature type="compositionally biased region" description="Polar residues" evidence="1">
    <location>
        <begin position="179"/>
        <end position="191"/>
    </location>
</feature>